<feature type="transmembrane region" description="Helical" evidence="7">
    <location>
        <begin position="346"/>
        <end position="371"/>
    </location>
</feature>
<evidence type="ECO:0000313" key="13">
    <source>
        <dbReference type="Proteomes" id="UP001152797"/>
    </source>
</evidence>
<evidence type="ECO:0000313" key="12">
    <source>
        <dbReference type="EMBL" id="CAL4785113.1"/>
    </source>
</evidence>
<feature type="domain" description="ABC3 transporter permease C-terminal" evidence="8">
    <location>
        <begin position="305"/>
        <end position="424"/>
    </location>
</feature>
<dbReference type="PANTHER" id="PTHR30572">
    <property type="entry name" value="MEMBRANE COMPONENT OF TRANSPORTER-RELATED"/>
    <property type="match status" value="1"/>
</dbReference>
<dbReference type="OrthoDB" id="449445at2759"/>
<keyword evidence="2" id="KW-1003">Cell membrane</keyword>
<dbReference type="PANTHER" id="PTHR30572:SF4">
    <property type="entry name" value="ABC TRANSPORTER PERMEASE YTRF"/>
    <property type="match status" value="1"/>
</dbReference>
<dbReference type="GO" id="GO:0022857">
    <property type="term" value="F:transmembrane transporter activity"/>
    <property type="evidence" value="ECO:0007669"/>
    <property type="project" value="TreeGrafter"/>
</dbReference>
<dbReference type="AlphaFoldDB" id="A0A9P1CUT4"/>
<dbReference type="Proteomes" id="UP001152797">
    <property type="component" value="Unassembled WGS sequence"/>
</dbReference>
<keyword evidence="12" id="KW-0547">Nucleotide-binding</keyword>
<evidence type="ECO:0000256" key="5">
    <source>
        <dbReference type="ARBA" id="ARBA00023136"/>
    </source>
</evidence>
<proteinExistence type="inferred from homology"/>
<evidence type="ECO:0000259" key="8">
    <source>
        <dbReference type="Pfam" id="PF02687"/>
    </source>
</evidence>
<evidence type="ECO:0000256" key="3">
    <source>
        <dbReference type="ARBA" id="ARBA00022692"/>
    </source>
</evidence>
<evidence type="ECO:0000313" key="10">
    <source>
        <dbReference type="EMBL" id="CAI3997801.1"/>
    </source>
</evidence>
<accession>A0A9P1CUT4</accession>
<keyword evidence="13" id="KW-1185">Reference proteome</keyword>
<dbReference type="Pfam" id="PF12704">
    <property type="entry name" value="MacB_PCD"/>
    <property type="match status" value="1"/>
</dbReference>
<dbReference type="EMBL" id="CAMXCT020002380">
    <property type="protein sequence ID" value="CAL1151176.1"/>
    <property type="molecule type" value="Genomic_DNA"/>
</dbReference>
<feature type="transmembrane region" description="Helical" evidence="7">
    <location>
        <begin position="31"/>
        <end position="51"/>
    </location>
</feature>
<protein>
    <submittedName>
        <fullName evidence="12">Macrolide export ATP-binding/permease protein MacB</fullName>
    </submittedName>
</protein>
<keyword evidence="3 7" id="KW-0812">Transmembrane</keyword>
<evidence type="ECO:0000256" key="1">
    <source>
        <dbReference type="ARBA" id="ARBA00004651"/>
    </source>
</evidence>
<evidence type="ECO:0000313" key="11">
    <source>
        <dbReference type="EMBL" id="CAL1151176.1"/>
    </source>
</evidence>
<evidence type="ECO:0000256" key="4">
    <source>
        <dbReference type="ARBA" id="ARBA00022989"/>
    </source>
</evidence>
<dbReference type="EMBL" id="CAMXCT030002380">
    <property type="protein sequence ID" value="CAL4785113.1"/>
    <property type="molecule type" value="Genomic_DNA"/>
</dbReference>
<dbReference type="GO" id="GO:0005886">
    <property type="term" value="C:plasma membrane"/>
    <property type="evidence" value="ECO:0007669"/>
    <property type="project" value="UniProtKB-SubCell"/>
</dbReference>
<evidence type="ECO:0000256" key="7">
    <source>
        <dbReference type="SAM" id="Phobius"/>
    </source>
</evidence>
<gene>
    <name evidence="10" type="ORF">C1SCF055_LOCUS24147</name>
</gene>
<dbReference type="InterPro" id="IPR003838">
    <property type="entry name" value="ABC3_permease_C"/>
</dbReference>
<keyword evidence="12" id="KW-0067">ATP-binding</keyword>
<comment type="subcellular location">
    <subcellularLocation>
        <location evidence="1">Cell membrane</location>
        <topology evidence="1">Multi-pass membrane protein</topology>
    </subcellularLocation>
</comment>
<comment type="caution">
    <text evidence="10">The sequence shown here is derived from an EMBL/GenBank/DDBJ whole genome shotgun (WGS) entry which is preliminary data.</text>
</comment>
<reference evidence="11" key="2">
    <citation type="submission" date="2024-04" db="EMBL/GenBank/DDBJ databases">
        <authorList>
            <person name="Chen Y."/>
            <person name="Shah S."/>
            <person name="Dougan E. K."/>
            <person name="Thang M."/>
            <person name="Chan C."/>
        </authorList>
    </citation>
    <scope>NUCLEOTIDE SEQUENCE [LARGE SCALE GENOMIC DNA]</scope>
</reference>
<dbReference type="EMBL" id="CAMXCT010002380">
    <property type="protein sequence ID" value="CAI3997801.1"/>
    <property type="molecule type" value="Genomic_DNA"/>
</dbReference>
<feature type="transmembrane region" description="Helical" evidence="7">
    <location>
        <begin position="297"/>
        <end position="325"/>
    </location>
</feature>
<keyword evidence="4 7" id="KW-1133">Transmembrane helix</keyword>
<dbReference type="InterPro" id="IPR050250">
    <property type="entry name" value="Macrolide_Exporter_MacB"/>
</dbReference>
<feature type="transmembrane region" description="Helical" evidence="7">
    <location>
        <begin position="405"/>
        <end position="424"/>
    </location>
</feature>
<organism evidence="10">
    <name type="scientific">Cladocopium goreaui</name>
    <dbReference type="NCBI Taxonomy" id="2562237"/>
    <lineage>
        <taxon>Eukaryota</taxon>
        <taxon>Sar</taxon>
        <taxon>Alveolata</taxon>
        <taxon>Dinophyceae</taxon>
        <taxon>Suessiales</taxon>
        <taxon>Symbiodiniaceae</taxon>
        <taxon>Cladocopium</taxon>
    </lineage>
</organism>
<sequence length="538" mass="58062">MTPSLFSRIARARRTVVLSIKSLLLHPMRSGLTVLGILIGVTSVVWLLAIGEGISRASQEQIAALGANNIIVRTIKPNSDKFDGGGYGVTRADYVKLRSTLSTLESAVPIREMKSEFRVGRRSVEGRLVGCTPDYRETARLTIDRGRFLSDGDGLTERNHCVLAAEVAQELFPLGGELGGLVQLDHEFYQVIGVVEPRSASAGIGGSLAAEDYSADVYIPLQTMWRRRGDQIIQIQPGQFRRDLIEISQVTLRVGDSDDVLPTADLVRDTIADDHPLSDYAVTVPMELLEQANTTRLMFILLLGLIAAISLVVGGIGIMNIMLATVTERTREIGIRRALGAKRRDIVGQFLTESVVLSVVGGGLGVVGGLFCRPLAIGLRQQLESWIPEQMAAVPDLVRNVEPEIVPWSIPLALGISAVVGVGFGTGMPMLRVGVEVRVSAKLRVTARGGLTADGHIDCVGWLVDDNADRRIELVASRFWQSLSKFAPPTGGGKYLFSEDVIATGRLTTGDAGDSVFLATSLQFEDRFTGSVLVTFST</sequence>
<evidence type="ECO:0000256" key="2">
    <source>
        <dbReference type="ARBA" id="ARBA00022475"/>
    </source>
</evidence>
<dbReference type="InterPro" id="IPR025857">
    <property type="entry name" value="MacB_PCD"/>
</dbReference>
<feature type="domain" description="MacB-like periplasmic core" evidence="9">
    <location>
        <begin position="30"/>
        <end position="265"/>
    </location>
</feature>
<evidence type="ECO:0000256" key="6">
    <source>
        <dbReference type="ARBA" id="ARBA00038076"/>
    </source>
</evidence>
<comment type="similarity">
    <text evidence="6">Belongs to the ABC-4 integral membrane protein family.</text>
</comment>
<dbReference type="GO" id="GO:0005524">
    <property type="term" value="F:ATP binding"/>
    <property type="evidence" value="ECO:0007669"/>
    <property type="project" value="UniProtKB-KW"/>
</dbReference>
<dbReference type="Pfam" id="PF02687">
    <property type="entry name" value="FtsX"/>
    <property type="match status" value="1"/>
</dbReference>
<evidence type="ECO:0000259" key="9">
    <source>
        <dbReference type="Pfam" id="PF12704"/>
    </source>
</evidence>
<name>A0A9P1CUT4_9DINO</name>
<keyword evidence="5 7" id="KW-0472">Membrane</keyword>
<reference evidence="10" key="1">
    <citation type="submission" date="2022-10" db="EMBL/GenBank/DDBJ databases">
        <authorList>
            <person name="Chen Y."/>
            <person name="Dougan E. K."/>
            <person name="Chan C."/>
            <person name="Rhodes N."/>
            <person name="Thang M."/>
        </authorList>
    </citation>
    <scope>NUCLEOTIDE SEQUENCE</scope>
</reference>